<dbReference type="OrthoDB" id="942886at2"/>
<feature type="transmembrane region" description="Helical" evidence="1">
    <location>
        <begin position="228"/>
        <end position="247"/>
    </location>
</feature>
<feature type="transmembrane region" description="Helical" evidence="1">
    <location>
        <begin position="259"/>
        <end position="277"/>
    </location>
</feature>
<reference evidence="2 3" key="1">
    <citation type="submission" date="2018-05" db="EMBL/GenBank/DDBJ databases">
        <title>Chitinophaga sp. K3CV102501T nov., isolated from isolated from a monsoon evergreen broad-leaved forest soil.</title>
        <authorList>
            <person name="Lv Y."/>
        </authorList>
    </citation>
    <scope>NUCLEOTIDE SEQUENCE [LARGE SCALE GENOMIC DNA]</scope>
    <source>
        <strain evidence="2 3">GDMCC 1.1325</strain>
    </source>
</reference>
<feature type="transmembrane region" description="Helical" evidence="1">
    <location>
        <begin position="95"/>
        <end position="119"/>
    </location>
</feature>
<keyword evidence="1" id="KW-1133">Transmembrane helix</keyword>
<keyword evidence="3" id="KW-1185">Reference proteome</keyword>
<evidence type="ECO:0000313" key="2">
    <source>
        <dbReference type="EMBL" id="RBL88964.1"/>
    </source>
</evidence>
<feature type="transmembrane region" description="Helical" evidence="1">
    <location>
        <begin position="54"/>
        <end position="74"/>
    </location>
</feature>
<feature type="transmembrane region" description="Helical" evidence="1">
    <location>
        <begin position="25"/>
        <end position="48"/>
    </location>
</feature>
<feature type="transmembrane region" description="Helical" evidence="1">
    <location>
        <begin position="337"/>
        <end position="356"/>
    </location>
</feature>
<protein>
    <submittedName>
        <fullName evidence="2">Uncharacterized protein</fullName>
    </submittedName>
</protein>
<proteinExistence type="predicted"/>
<feature type="transmembrane region" description="Helical" evidence="1">
    <location>
        <begin position="125"/>
        <end position="145"/>
    </location>
</feature>
<evidence type="ECO:0000256" key="1">
    <source>
        <dbReference type="SAM" id="Phobius"/>
    </source>
</evidence>
<evidence type="ECO:0000313" key="3">
    <source>
        <dbReference type="Proteomes" id="UP000253410"/>
    </source>
</evidence>
<accession>A0A365XTC4</accession>
<dbReference type="Proteomes" id="UP000253410">
    <property type="component" value="Unassembled WGS sequence"/>
</dbReference>
<sequence>MRLLLYLLKAHWGNFIRECDKATTLVVRLVILLAAGLNTVIISLMLANFNQTKLTWFTLVIFAFAPGYLFFPVYQPKVNLFRPADPVSFTQRACIAAGYHLVSPFYVLITFCLLLIPVINQQFTLLNALNTIGVLAASGVFCLLLQTAFYTRKHIGIAFIIFILAGILIVYTFPLSPLLLPLSLVIWIAWQNKVKEEPADTGSKLYKTSGTASVYSYVIRIYCKTRPIIIPLIAGLVFKTSILVIAMTKQHKHKELRPGNGYIVYMLFSSLMVFTYVHNNVWGHIYRTYQHLLMTRNSRLMFRIYLSLLIIPICIDLIVSVPLFLTLSTSLVQFRDMIIFYFITLGWMTILGFHASNDKPEEVTQAINFKTLRTNTPLGFNLLSMALSVAMAFVTLYGYSLYVFPAAALICAYVYYRLLTAPIAGDLPHSS</sequence>
<comment type="caution">
    <text evidence="2">The sequence shown here is derived from an EMBL/GenBank/DDBJ whole genome shotgun (WGS) entry which is preliminary data.</text>
</comment>
<dbReference type="EMBL" id="QFFJ01000002">
    <property type="protein sequence ID" value="RBL88964.1"/>
    <property type="molecule type" value="Genomic_DNA"/>
</dbReference>
<name>A0A365XTC4_9BACT</name>
<feature type="transmembrane region" description="Helical" evidence="1">
    <location>
        <begin position="157"/>
        <end position="190"/>
    </location>
</feature>
<dbReference type="RefSeq" id="WP_113617707.1">
    <property type="nucleotide sequence ID" value="NZ_QFFJ01000002.1"/>
</dbReference>
<keyword evidence="1" id="KW-0812">Transmembrane</keyword>
<keyword evidence="1" id="KW-0472">Membrane</keyword>
<feature type="transmembrane region" description="Helical" evidence="1">
    <location>
        <begin position="376"/>
        <end position="394"/>
    </location>
</feature>
<feature type="transmembrane region" description="Helical" evidence="1">
    <location>
        <begin position="401"/>
        <end position="418"/>
    </location>
</feature>
<feature type="transmembrane region" description="Helical" evidence="1">
    <location>
        <begin position="304"/>
        <end position="325"/>
    </location>
</feature>
<organism evidence="2 3">
    <name type="scientific">Chitinophaga flava</name>
    <dbReference type="NCBI Taxonomy" id="2259036"/>
    <lineage>
        <taxon>Bacteria</taxon>
        <taxon>Pseudomonadati</taxon>
        <taxon>Bacteroidota</taxon>
        <taxon>Chitinophagia</taxon>
        <taxon>Chitinophagales</taxon>
        <taxon>Chitinophagaceae</taxon>
        <taxon>Chitinophaga</taxon>
    </lineage>
</organism>
<gene>
    <name evidence="2" type="ORF">DF182_20685</name>
</gene>
<dbReference type="AlphaFoldDB" id="A0A365XTC4"/>